<keyword evidence="2" id="KW-1185">Reference proteome</keyword>
<dbReference type="AlphaFoldDB" id="A0A5B7TRV5"/>
<dbReference type="OrthoDB" id="9827758at2"/>
<gene>
    <name evidence="1" type="ORF">FF125_06805</name>
</gene>
<dbReference type="KEGG" id="fbe:FF125_06805"/>
<proteinExistence type="predicted"/>
<accession>A0A5B7TRV5</accession>
<sequence>MRTVLLTLLLSISFLLTYGQKEFSSHSLRFFKNKIEKKIKASEISILVDGNKINGEKNGDLYQFPIIDSTKTFQFIVKINNVEFKAGPYKSRFLNSGSEIILGVLTKIDELLSVAEYNGMKRQEEDFELFSKRFFIVNNSYTIDINGYKKIKRLDFLIINPNQKGDGSYVLTQRIVDLKK</sequence>
<dbReference type="RefSeq" id="WP_138949054.1">
    <property type="nucleotide sequence ID" value="NZ_CP040749.1"/>
</dbReference>
<protein>
    <submittedName>
        <fullName evidence="1">Uncharacterized protein</fullName>
    </submittedName>
</protein>
<dbReference type="EMBL" id="CP040749">
    <property type="protein sequence ID" value="QCX38151.1"/>
    <property type="molecule type" value="Genomic_DNA"/>
</dbReference>
<dbReference type="Proteomes" id="UP000306229">
    <property type="component" value="Chromosome"/>
</dbReference>
<evidence type="ECO:0000313" key="1">
    <source>
        <dbReference type="EMBL" id="QCX38151.1"/>
    </source>
</evidence>
<reference evidence="1 2" key="1">
    <citation type="submission" date="2019-05" db="EMBL/GenBank/DDBJ databases">
        <title>Algicella ahnfeltiae gen. nov., sp. nov., a novel marine bacterium of the family Flavobacteriaceae isolated from a red alga.</title>
        <authorList>
            <person name="Nedashkovskaya O.I."/>
            <person name="Kukhlevskiy A.D."/>
            <person name="Kim S.-G."/>
            <person name="Zhukova N.V."/>
            <person name="Mikhailov V.V."/>
        </authorList>
    </citation>
    <scope>NUCLEOTIDE SEQUENCE [LARGE SCALE GENOMIC DNA]</scope>
    <source>
        <strain evidence="1 2">10Alg115</strain>
    </source>
</reference>
<organism evidence="1 2">
    <name type="scientific">Aureibaculum algae</name>
    <dbReference type="NCBI Taxonomy" id="2584122"/>
    <lineage>
        <taxon>Bacteria</taxon>
        <taxon>Pseudomonadati</taxon>
        <taxon>Bacteroidota</taxon>
        <taxon>Flavobacteriia</taxon>
        <taxon>Flavobacteriales</taxon>
        <taxon>Flavobacteriaceae</taxon>
        <taxon>Aureibaculum</taxon>
    </lineage>
</organism>
<evidence type="ECO:0000313" key="2">
    <source>
        <dbReference type="Proteomes" id="UP000306229"/>
    </source>
</evidence>
<name>A0A5B7TRV5_9FLAO</name>